<evidence type="ECO:0000313" key="2">
    <source>
        <dbReference type="EMBL" id="AJZ59602.1"/>
    </source>
</evidence>
<accession>A0AAU8T737</accession>
<dbReference type="GeneID" id="66516755"/>
<feature type="domain" description="DUF488" evidence="1">
    <location>
        <begin position="3"/>
        <end position="124"/>
    </location>
</feature>
<gene>
    <name evidence="2" type="ORF">OI25_2809</name>
</gene>
<dbReference type="EMBL" id="CP010026">
    <property type="protein sequence ID" value="AJZ59602.1"/>
    <property type="molecule type" value="Genomic_DNA"/>
</dbReference>
<dbReference type="Proteomes" id="UP000032614">
    <property type="component" value="Chromosome 1"/>
</dbReference>
<dbReference type="AlphaFoldDB" id="A0AAU8T737"/>
<evidence type="ECO:0000313" key="3">
    <source>
        <dbReference type="Proteomes" id="UP000032614"/>
    </source>
</evidence>
<dbReference type="RefSeq" id="WP_046568507.1">
    <property type="nucleotide sequence ID" value="NZ_CP010026.1"/>
</dbReference>
<proteinExistence type="predicted"/>
<name>A0AAU8T737_9BURK</name>
<dbReference type="InterPro" id="IPR054495">
    <property type="entry name" value="DUF488-N3a"/>
</dbReference>
<evidence type="ECO:0000259" key="1">
    <source>
        <dbReference type="Pfam" id="PF22751"/>
    </source>
</evidence>
<dbReference type="KEGG" id="bfn:OI25_2809"/>
<sequence length="128" mass="14278">MSISIVQLGSPRAADEGLRIGTVRRPPRGVPRTEFATRDYYDVWLPNLSPAAELIKDAKTAASDAEWRAFAKKFRAQMNDGDASKVLDLLAALSQTTHFSVGCYCEDENRCHRSILRQLLSERGALIR</sequence>
<reference evidence="2 3" key="1">
    <citation type="journal article" date="2015" name="Genome Announc.">
        <title>Complete genome sequences for 59 burkholderia isolates, both pathogenic and near neighbor.</title>
        <authorList>
            <person name="Johnson S.L."/>
            <person name="Bishop-Lilly K.A."/>
            <person name="Ladner J.T."/>
            <person name="Daligault H.E."/>
            <person name="Davenport K.W."/>
            <person name="Jaissle J."/>
            <person name="Frey K.G."/>
            <person name="Koroleva G.I."/>
            <person name="Bruce D.C."/>
            <person name="Coyne S.R."/>
            <person name="Broomall S.M."/>
            <person name="Li P.E."/>
            <person name="Teshima H."/>
            <person name="Gibbons H.S."/>
            <person name="Palacios G.F."/>
            <person name="Rosenzweig C.N."/>
            <person name="Redden C.L."/>
            <person name="Xu Y."/>
            <person name="Minogue T.D."/>
            <person name="Chain P.S."/>
        </authorList>
    </citation>
    <scope>NUCLEOTIDE SEQUENCE [LARGE SCALE GENOMIC DNA]</scope>
    <source>
        <strain evidence="2 3">ATCC BAA-463</strain>
    </source>
</reference>
<protein>
    <recommendedName>
        <fullName evidence="1">DUF488 domain-containing protein</fullName>
    </recommendedName>
</protein>
<organism evidence="2 3">
    <name type="scientific">Paraburkholderia fungorum</name>
    <dbReference type="NCBI Taxonomy" id="134537"/>
    <lineage>
        <taxon>Bacteria</taxon>
        <taxon>Pseudomonadati</taxon>
        <taxon>Pseudomonadota</taxon>
        <taxon>Betaproteobacteria</taxon>
        <taxon>Burkholderiales</taxon>
        <taxon>Burkholderiaceae</taxon>
        <taxon>Paraburkholderia</taxon>
    </lineage>
</organism>
<dbReference type="Pfam" id="PF22751">
    <property type="entry name" value="DUF488-N3a"/>
    <property type="match status" value="1"/>
</dbReference>